<dbReference type="InterPro" id="IPR036890">
    <property type="entry name" value="HATPase_C_sf"/>
</dbReference>
<evidence type="ECO:0000259" key="9">
    <source>
        <dbReference type="PROSITE" id="PS50110"/>
    </source>
</evidence>
<accession>A0A167LVN2</accession>
<feature type="region of interest" description="Disordered" evidence="7">
    <location>
        <begin position="308"/>
        <end position="344"/>
    </location>
</feature>
<dbReference type="SUPFAM" id="SSF55781">
    <property type="entry name" value="GAF domain-like"/>
    <property type="match status" value="1"/>
</dbReference>
<evidence type="ECO:0000313" key="11">
    <source>
        <dbReference type="Proteomes" id="UP000076744"/>
    </source>
</evidence>
<keyword evidence="11" id="KW-1185">Reference proteome</keyword>
<gene>
    <name evidence="10" type="ORF">ISF_08734</name>
</gene>
<feature type="modified residue" description="4-aspartylphosphate" evidence="6">
    <location>
        <position position="1534"/>
    </location>
</feature>
<name>A0A167LVN2_CORFA</name>
<dbReference type="GO" id="GO:0009927">
    <property type="term" value="F:histidine phosphotransfer kinase activity"/>
    <property type="evidence" value="ECO:0007669"/>
    <property type="project" value="TreeGrafter"/>
</dbReference>
<dbReference type="Pfam" id="PF00512">
    <property type="entry name" value="HisKA"/>
    <property type="match status" value="1"/>
</dbReference>
<dbReference type="Gene3D" id="3.30.565.10">
    <property type="entry name" value="Histidine kinase-like ATPase, C-terminal domain"/>
    <property type="match status" value="1"/>
</dbReference>
<organism evidence="10 11">
    <name type="scientific">Cordyceps fumosorosea (strain ARSEF 2679)</name>
    <name type="common">Isaria fumosorosea</name>
    <dbReference type="NCBI Taxonomy" id="1081104"/>
    <lineage>
        <taxon>Eukaryota</taxon>
        <taxon>Fungi</taxon>
        <taxon>Dikarya</taxon>
        <taxon>Ascomycota</taxon>
        <taxon>Pezizomycotina</taxon>
        <taxon>Sordariomycetes</taxon>
        <taxon>Hypocreomycetidae</taxon>
        <taxon>Hypocreales</taxon>
        <taxon>Cordycipitaceae</taxon>
        <taxon>Cordyceps</taxon>
    </lineage>
</organism>
<dbReference type="PANTHER" id="PTHR43047">
    <property type="entry name" value="TWO-COMPONENT HISTIDINE PROTEIN KINASE"/>
    <property type="match status" value="1"/>
</dbReference>
<evidence type="ECO:0000256" key="4">
    <source>
        <dbReference type="ARBA" id="ARBA00022679"/>
    </source>
</evidence>
<dbReference type="CDD" id="cd17546">
    <property type="entry name" value="REC_hyHK_CKI1_RcsC-like"/>
    <property type="match status" value="1"/>
</dbReference>
<evidence type="ECO:0000256" key="6">
    <source>
        <dbReference type="PROSITE-ProRule" id="PRU00169"/>
    </source>
</evidence>
<dbReference type="OrthoDB" id="21225at2759"/>
<feature type="compositionally biased region" description="Polar residues" evidence="7">
    <location>
        <begin position="1432"/>
        <end position="1454"/>
    </location>
</feature>
<reference evidence="10 11" key="1">
    <citation type="journal article" date="2016" name="Genome Biol. Evol.">
        <title>Divergent and convergent evolution of fungal pathogenicity.</title>
        <authorList>
            <person name="Shang Y."/>
            <person name="Xiao G."/>
            <person name="Zheng P."/>
            <person name="Cen K."/>
            <person name="Zhan S."/>
            <person name="Wang C."/>
        </authorList>
    </citation>
    <scope>NUCLEOTIDE SEQUENCE [LARGE SCALE GENOMIC DNA]</scope>
    <source>
        <strain evidence="10 11">ARSEF 2679</strain>
    </source>
</reference>
<dbReference type="PROSITE" id="PS50109">
    <property type="entry name" value="HIS_KIN"/>
    <property type="match status" value="1"/>
</dbReference>
<dbReference type="InterPro" id="IPR007138">
    <property type="entry name" value="ABM_dom"/>
</dbReference>
<feature type="domain" description="Histidine kinase" evidence="8">
    <location>
        <begin position="1026"/>
        <end position="1264"/>
    </location>
</feature>
<dbReference type="SMART" id="SM00387">
    <property type="entry name" value="HATPase_c"/>
    <property type="match status" value="1"/>
</dbReference>
<keyword evidence="5" id="KW-0418">Kinase</keyword>
<comment type="catalytic activity">
    <reaction evidence="1">
        <text>ATP + protein L-histidine = ADP + protein N-phospho-L-histidine.</text>
        <dbReference type="EC" id="2.7.13.3"/>
    </reaction>
</comment>
<feature type="compositionally biased region" description="Low complexity" evidence="7">
    <location>
        <begin position="1455"/>
        <end position="1473"/>
    </location>
</feature>
<dbReference type="GO" id="GO:0005886">
    <property type="term" value="C:plasma membrane"/>
    <property type="evidence" value="ECO:0007669"/>
    <property type="project" value="TreeGrafter"/>
</dbReference>
<dbReference type="InterPro" id="IPR003594">
    <property type="entry name" value="HATPase_dom"/>
</dbReference>
<dbReference type="InterPro" id="IPR003661">
    <property type="entry name" value="HisK_dim/P_dom"/>
</dbReference>
<keyword evidence="4" id="KW-0808">Transferase</keyword>
<dbReference type="Gene3D" id="1.10.287.130">
    <property type="match status" value="1"/>
</dbReference>
<dbReference type="PROSITE" id="PS50110">
    <property type="entry name" value="RESPONSE_REGULATORY"/>
    <property type="match status" value="1"/>
</dbReference>
<comment type="caution">
    <text evidence="10">The sequence shown here is derived from an EMBL/GenBank/DDBJ whole genome shotgun (WGS) entry which is preliminary data.</text>
</comment>
<dbReference type="Gene3D" id="3.30.70.100">
    <property type="match status" value="1"/>
</dbReference>
<dbReference type="Gene3D" id="3.40.50.2300">
    <property type="match status" value="1"/>
</dbReference>
<dbReference type="InterPro" id="IPR029016">
    <property type="entry name" value="GAF-like_dom_sf"/>
</dbReference>
<evidence type="ECO:0000256" key="1">
    <source>
        <dbReference type="ARBA" id="ARBA00000085"/>
    </source>
</evidence>
<dbReference type="InterPro" id="IPR011006">
    <property type="entry name" value="CheY-like_superfamily"/>
</dbReference>
<dbReference type="Pfam" id="PF02518">
    <property type="entry name" value="HATPase_c"/>
    <property type="match status" value="1"/>
</dbReference>
<evidence type="ECO:0000256" key="3">
    <source>
        <dbReference type="ARBA" id="ARBA00022553"/>
    </source>
</evidence>
<dbReference type="PRINTS" id="PR00344">
    <property type="entry name" value="BCTRLSENSOR"/>
</dbReference>
<feature type="domain" description="Response regulatory" evidence="9">
    <location>
        <begin position="1476"/>
        <end position="1604"/>
    </location>
</feature>
<dbReference type="SUPFAM" id="SSF47384">
    <property type="entry name" value="Homodimeric domain of signal transducing histidine kinase"/>
    <property type="match status" value="1"/>
</dbReference>
<dbReference type="SMART" id="SM00448">
    <property type="entry name" value="REC"/>
    <property type="match status" value="1"/>
</dbReference>
<dbReference type="Pfam" id="PF03992">
    <property type="entry name" value="ABM"/>
    <property type="match status" value="1"/>
</dbReference>
<dbReference type="CDD" id="cd00082">
    <property type="entry name" value="HisKA"/>
    <property type="match status" value="1"/>
</dbReference>
<dbReference type="Gene3D" id="3.30.450.40">
    <property type="match status" value="1"/>
</dbReference>
<evidence type="ECO:0000313" key="10">
    <source>
        <dbReference type="EMBL" id="OAA53573.1"/>
    </source>
</evidence>
<dbReference type="STRING" id="1081104.A0A167LVN2"/>
<dbReference type="Pfam" id="PF00072">
    <property type="entry name" value="Response_reg"/>
    <property type="match status" value="1"/>
</dbReference>
<proteinExistence type="predicted"/>
<dbReference type="RefSeq" id="XP_018700524.1">
    <property type="nucleotide sequence ID" value="XM_018852337.1"/>
</dbReference>
<dbReference type="EMBL" id="AZHB01000034">
    <property type="protein sequence ID" value="OAA53573.1"/>
    <property type="molecule type" value="Genomic_DNA"/>
</dbReference>
<dbReference type="InterPro" id="IPR001789">
    <property type="entry name" value="Sig_transdc_resp-reg_receiver"/>
</dbReference>
<sequence length="1613" mass="177679">MQTWGFDVCCDGITLTREHMERKRQEELQRQQLEKLLSMERPPMGPAMDGVLWSRCQPSEMCDMPVLSILKLELRQGMDIQDATGALCKLWAAVLRYIRSMPGCVFLRWGVTRPDGNTIFCFIQWKSSAAWHEFQKSPGFQPMTAFLASNVWNRHVKLGAPAIAAATQWTRVVTISFDAFVDGDEKKEFHQEFCSRFDSTSLCSGWLEHNAVVFAEHTEAQAATARTPTIFFSLLDKNGSSPEHFRDDVDFATISGIERETHSHLIRFTEDAATAGPVVPLHNSPGDTIAWICDTDLLQHTAAAIALPSSENTQNTRFPGPRASECSQGDLNEDGELPELPALSPPPHNSLLKVAWIRLHEISSAEAVHEALHHPLSKLKGYQMGTWALDHERDLVVAIITMWRFDEDEASRERYHATLKSLVRASPQVDQTWVLEHRSMPASVWMHEYTCMEINTFHVPNDPGYQGLFTSAVSRWKSSMVANRQRSQHNAGACDEEAVGGWDPAVDENEMLRYTCVVRWESPTARREWYARLYDAPYASFGLNLDALKIGASGGIQTQLLQFQSNYQMAEDSGAGVFLGELMNALPLGHSISARSPVPAATHTTARLASRCAPPRMQFFFPRADASLLTPSPDAIADVPPPRPTTVGPVFDAENVGRPVEPWVPELAKCIYPPKLDPYAVSSVPEETAVPLDCRYLRARLAKNERLRLSMLWYYGRHLEEEPELLAGLQEKACLAQESSGWEFAVIGLLDVNVYVRLVTVGGLELGILPRGETICAHTVTQPPGSVFLLPSLQEDWRFRDCPYAEKGGLAAYAGIPLRMQHESGECVGLGSICVASATSQPPLSQQQQQTLTRLADWVVADIVQCTRTQRQRERRRLAELVESVENGSGFQDSHAAVLGILQDAYPGEVIRIQPSDADRCDVNWPEVLPPGLKNGLWEDTAYIDEIIATSNQNETPTDRVVRLMSSQCDTELGHSLLVVGTKDFRRIFDDVDAWFIQTCANLATRVWQKRLLTEAIKAKENFLRGVSHQLRTPIHGILGAAELLSEELRAISLSEMSRSALIDAESAPIAGKTSLYLDTISGAGRELMSTVNSMITLNRWADIALAERRYAMHDVGDLEGALLKQVLEASVSQTGMNASVFCHCEVPTGKLLTDMNLLRDSIWPLVHNAIQNTPEGVVTIKFSMRPGTETFMVDVEDTGRGIPPQDQERVFQLYEKVDEHSTGAGLGLTIAVKFAALLHGSVELVSSRVGHGTHFRATFDDMIHAVSANPPVAAPAASFKHLPPNYDNLDKNSSCRTLSSNFAEFLTRMGFASDRSADCFTIFEYSSDIEKLRARTAVLLEQVAICLVPQSVDAGSLESLPRVVYATPPFSSLRLVSALQMADEMSAMLRSSKAVETDPVNEKKGLGGLASPSTIDEGYNSMDGSSPLPRSDQSSQVELGRETSNSFFSPTCESSAGSASQSAPPRPPTRSAAPMVLVVDDNLVNLGILQMYCKKRGLPFLSATDGKQAVDVFSKHKASPAASDAPIELVLMDLQMPVCDGLDATAQIRALEQDNAWAASVVLMITGQDSQADRQAASAVGADDYMVKPIGIARLDAKLKRYFPLFKTQSAR</sequence>
<evidence type="ECO:0000256" key="5">
    <source>
        <dbReference type="ARBA" id="ARBA00022777"/>
    </source>
</evidence>
<dbReference type="Proteomes" id="UP000076744">
    <property type="component" value="Unassembled WGS sequence"/>
</dbReference>
<dbReference type="GeneID" id="30025026"/>
<dbReference type="InterPro" id="IPR004358">
    <property type="entry name" value="Sig_transdc_His_kin-like_C"/>
</dbReference>
<evidence type="ECO:0000256" key="2">
    <source>
        <dbReference type="ARBA" id="ARBA00012438"/>
    </source>
</evidence>
<evidence type="ECO:0000259" key="8">
    <source>
        <dbReference type="PROSITE" id="PS50109"/>
    </source>
</evidence>
<dbReference type="SUPFAM" id="SSF52172">
    <property type="entry name" value="CheY-like"/>
    <property type="match status" value="1"/>
</dbReference>
<dbReference type="SMART" id="SM00388">
    <property type="entry name" value="HisKA"/>
    <property type="match status" value="1"/>
</dbReference>
<feature type="compositionally biased region" description="Basic and acidic residues" evidence="7">
    <location>
        <begin position="1394"/>
        <end position="1406"/>
    </location>
</feature>
<dbReference type="InterPro" id="IPR011008">
    <property type="entry name" value="Dimeric_a/b-barrel"/>
</dbReference>
<dbReference type="PANTHER" id="PTHR43047:SF72">
    <property type="entry name" value="OSMOSENSING HISTIDINE PROTEIN KINASE SLN1"/>
    <property type="match status" value="1"/>
</dbReference>
<evidence type="ECO:0000256" key="7">
    <source>
        <dbReference type="SAM" id="MobiDB-lite"/>
    </source>
</evidence>
<dbReference type="GO" id="GO:0000155">
    <property type="term" value="F:phosphorelay sensor kinase activity"/>
    <property type="evidence" value="ECO:0007669"/>
    <property type="project" value="InterPro"/>
</dbReference>
<dbReference type="EC" id="2.7.13.3" evidence="2"/>
<dbReference type="SUPFAM" id="SSF54909">
    <property type="entry name" value="Dimeric alpha+beta barrel"/>
    <property type="match status" value="1"/>
</dbReference>
<dbReference type="SUPFAM" id="SSF55874">
    <property type="entry name" value="ATPase domain of HSP90 chaperone/DNA topoisomerase II/histidine kinase"/>
    <property type="match status" value="1"/>
</dbReference>
<dbReference type="InterPro" id="IPR005467">
    <property type="entry name" value="His_kinase_dom"/>
</dbReference>
<dbReference type="InterPro" id="IPR036097">
    <property type="entry name" value="HisK_dim/P_sf"/>
</dbReference>
<feature type="region of interest" description="Disordered" evidence="7">
    <location>
        <begin position="1394"/>
        <end position="1473"/>
    </location>
</feature>
<protein>
    <recommendedName>
        <fullName evidence="2">histidine kinase</fullName>
        <ecNumber evidence="2">2.7.13.3</ecNumber>
    </recommendedName>
</protein>
<keyword evidence="3 6" id="KW-0597">Phosphoprotein</keyword>